<dbReference type="EMBL" id="LNCD01000115">
    <property type="protein sequence ID" value="KWV45673.1"/>
    <property type="molecule type" value="Genomic_DNA"/>
</dbReference>
<evidence type="ECO:0000313" key="2">
    <source>
        <dbReference type="Proteomes" id="UP000068164"/>
    </source>
</evidence>
<organism evidence="1 2">
    <name type="scientific">Rhizobium altiplani</name>
    <dbReference type="NCBI Taxonomy" id="1864509"/>
    <lineage>
        <taxon>Bacteria</taxon>
        <taxon>Pseudomonadati</taxon>
        <taxon>Pseudomonadota</taxon>
        <taxon>Alphaproteobacteria</taxon>
        <taxon>Hyphomicrobiales</taxon>
        <taxon>Rhizobiaceae</taxon>
        <taxon>Rhizobium/Agrobacterium group</taxon>
        <taxon>Rhizobium</taxon>
    </lineage>
</organism>
<dbReference type="AlphaFoldDB" id="A0A109JB82"/>
<evidence type="ECO:0000313" key="1">
    <source>
        <dbReference type="EMBL" id="KWV45673.1"/>
    </source>
</evidence>
<protein>
    <submittedName>
        <fullName evidence="1">Uncharacterized protein</fullName>
    </submittedName>
</protein>
<comment type="caution">
    <text evidence="1">The sequence shown here is derived from an EMBL/GenBank/DDBJ whole genome shotgun (WGS) entry which is preliminary data.</text>
</comment>
<accession>A0A109JB82</accession>
<name>A0A109JB82_9HYPH</name>
<sequence>MHVDPFSESVGSVVPDGASICVYEDEFKSVYWVRRGDLVDVLTFTKVDALLAANRAEANDFSKTSKLGNMVKIASVPTALHYQMQAEGITQDDKAIARFLNDSDNAKFRTNSLRV</sequence>
<dbReference type="OrthoDB" id="8403671at2"/>
<gene>
    <name evidence="1" type="ORF">AS026_15825</name>
</gene>
<dbReference type="Proteomes" id="UP000068164">
    <property type="component" value="Unassembled WGS sequence"/>
</dbReference>
<reference evidence="1 2" key="1">
    <citation type="submission" date="2015-11" db="EMBL/GenBank/DDBJ databases">
        <title>Draft Genome Sequence of the Strain BR 10423 (Rhizobium sp.) isolated from nodules of Mimosa pudica.</title>
        <authorList>
            <person name="Barauna A.C."/>
            <person name="Zilli J.E."/>
            <person name="Simoes-Araujo J.L."/>
            <person name="Reis V.M."/>
            <person name="James E.K."/>
            <person name="Reis F.B.Jr."/>
            <person name="Rouws L.F."/>
            <person name="Passos S.R."/>
            <person name="Gois S.R."/>
        </authorList>
    </citation>
    <scope>NUCLEOTIDE SEQUENCE [LARGE SCALE GENOMIC DNA]</scope>
    <source>
        <strain evidence="1 2">BR10423</strain>
    </source>
</reference>
<dbReference type="RefSeq" id="WP_062373085.1">
    <property type="nucleotide sequence ID" value="NZ_LNCD01000115.1"/>
</dbReference>
<keyword evidence="2" id="KW-1185">Reference proteome</keyword>
<proteinExistence type="predicted"/>